<dbReference type="SMART" id="SM00449">
    <property type="entry name" value="SPRY"/>
    <property type="match status" value="1"/>
</dbReference>
<evidence type="ECO:0000256" key="4">
    <source>
        <dbReference type="ARBA" id="ARBA00022833"/>
    </source>
</evidence>
<dbReference type="Gene3D" id="3.30.40.10">
    <property type="entry name" value="Zinc/RING finger domain, C3HC4 (zinc finger)"/>
    <property type="match status" value="1"/>
</dbReference>
<dbReference type="Proteomes" id="UP000824782">
    <property type="component" value="Unassembled WGS sequence"/>
</dbReference>
<evidence type="ECO:0000256" key="1">
    <source>
        <dbReference type="ARBA" id="ARBA00022588"/>
    </source>
</evidence>
<dbReference type="SUPFAM" id="SSF49899">
    <property type="entry name" value="Concanavalin A-like lectins/glucanases"/>
    <property type="match status" value="1"/>
</dbReference>
<feature type="domain" description="B30.2/SPRY" evidence="11">
    <location>
        <begin position="309"/>
        <end position="496"/>
    </location>
</feature>
<dbReference type="Gene3D" id="2.60.120.920">
    <property type="match status" value="1"/>
</dbReference>
<dbReference type="InterPro" id="IPR003879">
    <property type="entry name" value="Butyrophylin_SPRY"/>
</dbReference>
<dbReference type="GO" id="GO:0005737">
    <property type="term" value="C:cytoplasm"/>
    <property type="evidence" value="ECO:0007669"/>
    <property type="project" value="UniProtKB-ARBA"/>
</dbReference>
<reference evidence="12" key="1">
    <citation type="thesis" date="2020" institute="ProQuest LLC" country="789 East Eisenhower Parkway, Ann Arbor, MI, USA">
        <title>Comparative Genomics and Chromosome Evolution.</title>
        <authorList>
            <person name="Mudd A.B."/>
        </authorList>
    </citation>
    <scope>NUCLEOTIDE SEQUENCE</scope>
    <source>
        <strain evidence="12">237g6f4</strain>
        <tissue evidence="12">Blood</tissue>
    </source>
</reference>
<dbReference type="InterPro" id="IPR006574">
    <property type="entry name" value="PRY"/>
</dbReference>
<dbReference type="Pfam" id="PF00643">
    <property type="entry name" value="zf-B_box"/>
    <property type="match status" value="1"/>
</dbReference>
<dbReference type="Pfam" id="PF00622">
    <property type="entry name" value="SPRY"/>
    <property type="match status" value="1"/>
</dbReference>
<keyword evidence="13" id="KW-1185">Reference proteome</keyword>
<dbReference type="AlphaFoldDB" id="A0AAV6Z4D8"/>
<keyword evidence="4" id="KW-0862">Zinc</keyword>
<dbReference type="GO" id="GO:0045087">
    <property type="term" value="P:innate immune response"/>
    <property type="evidence" value="ECO:0007669"/>
    <property type="project" value="UniProtKB-KW"/>
</dbReference>
<dbReference type="InterPro" id="IPR001870">
    <property type="entry name" value="B30.2/SPRY"/>
</dbReference>
<evidence type="ECO:0000256" key="5">
    <source>
        <dbReference type="ARBA" id="ARBA00022859"/>
    </source>
</evidence>
<dbReference type="CDD" id="cd19769">
    <property type="entry name" value="Bbox2_TRIM16-like"/>
    <property type="match status" value="1"/>
</dbReference>
<evidence type="ECO:0000259" key="9">
    <source>
        <dbReference type="PROSITE" id="PS50089"/>
    </source>
</evidence>
<evidence type="ECO:0000256" key="6">
    <source>
        <dbReference type="ARBA" id="ARBA00023054"/>
    </source>
</evidence>
<feature type="domain" description="RING-type" evidence="9">
    <location>
        <begin position="12"/>
        <end position="55"/>
    </location>
</feature>
<dbReference type="InterPro" id="IPR013083">
    <property type="entry name" value="Znf_RING/FYVE/PHD"/>
</dbReference>
<dbReference type="InterPro" id="IPR043136">
    <property type="entry name" value="B30.2/SPRY_sf"/>
</dbReference>
<name>A0AAV6Z4D8_ENGPU</name>
<evidence type="ECO:0000259" key="10">
    <source>
        <dbReference type="PROSITE" id="PS50119"/>
    </source>
</evidence>
<dbReference type="Pfam" id="PF13765">
    <property type="entry name" value="PRY"/>
    <property type="match status" value="1"/>
</dbReference>
<keyword evidence="6 8" id="KW-0175">Coiled coil</keyword>
<dbReference type="SUPFAM" id="SSF57850">
    <property type="entry name" value="RING/U-box"/>
    <property type="match status" value="1"/>
</dbReference>
<organism evidence="12 13">
    <name type="scientific">Engystomops pustulosus</name>
    <name type="common">Tungara frog</name>
    <name type="synonym">Physalaemus pustulosus</name>
    <dbReference type="NCBI Taxonomy" id="76066"/>
    <lineage>
        <taxon>Eukaryota</taxon>
        <taxon>Metazoa</taxon>
        <taxon>Chordata</taxon>
        <taxon>Craniata</taxon>
        <taxon>Vertebrata</taxon>
        <taxon>Euteleostomi</taxon>
        <taxon>Amphibia</taxon>
        <taxon>Batrachia</taxon>
        <taxon>Anura</taxon>
        <taxon>Neobatrachia</taxon>
        <taxon>Hyloidea</taxon>
        <taxon>Leptodactylidae</taxon>
        <taxon>Leiuperinae</taxon>
        <taxon>Engystomops</taxon>
    </lineage>
</organism>
<evidence type="ECO:0000259" key="11">
    <source>
        <dbReference type="PROSITE" id="PS50188"/>
    </source>
</evidence>
<gene>
    <name evidence="12" type="ORF">GDO81_029657</name>
</gene>
<dbReference type="InterPro" id="IPR013320">
    <property type="entry name" value="ConA-like_dom_sf"/>
</dbReference>
<dbReference type="PROSITE" id="PS50119">
    <property type="entry name" value="ZF_BBOX"/>
    <property type="match status" value="1"/>
</dbReference>
<dbReference type="PANTHER" id="PTHR25465">
    <property type="entry name" value="B-BOX DOMAIN CONTAINING"/>
    <property type="match status" value="1"/>
</dbReference>
<keyword evidence="3 7" id="KW-0863">Zinc-finger</keyword>
<sequence>MASADLSEKLICSVCLSTCEDPIRLRCGHNFCRECVEDVLHTPEGSGSHTCPQCRDEISEGPALLKVRPLDEDYGTFCTDCTCSPLPAVISCLYCEASLCDNHLRVHSKSEEHVFTKLNLTCSTHKKTLTYYCTEDAACLCVTCSLSEEHRGHHVEPLAEASPKKEESLRNLRETLSKTQKASEERVESLKQYLRGAQEKAAAVTERVVALFKDTRRQLDILETKILKDITDQEEKATASVCDLIHELEIKIAQLSRDMKDVEELCAVPEPLPVLQRWVRHSVGDIEVVHDEDRSDLDVGLISVTLHTALSDIVTKVKRDFYVQQTPDIVLNLNTASNDLHITNDLKSASGSDFKQNRPKLPERFEYNQVLSTRSFPSGRHFLELETCLSGNWRLGMSYPSVARKGYHSLIGHSNKSWGLCRYLNQYFVIHDRRVVPVPHKPSSQRLGIFLDYEAGHIGFYELCDPITHLYTYTSRFQEALYLILSVYTGWVRIRN</sequence>
<evidence type="ECO:0000256" key="3">
    <source>
        <dbReference type="ARBA" id="ARBA00022771"/>
    </source>
</evidence>
<keyword evidence="5" id="KW-0391">Immunity</keyword>
<dbReference type="Pfam" id="PF15227">
    <property type="entry name" value="zf-C3HC4_4"/>
    <property type="match status" value="1"/>
</dbReference>
<evidence type="ECO:0000256" key="8">
    <source>
        <dbReference type="SAM" id="Coils"/>
    </source>
</evidence>
<dbReference type="SUPFAM" id="SSF57845">
    <property type="entry name" value="B-box zinc-binding domain"/>
    <property type="match status" value="1"/>
</dbReference>
<accession>A0AAV6Z4D8</accession>
<dbReference type="InterPro" id="IPR003877">
    <property type="entry name" value="SPRY_dom"/>
</dbReference>
<dbReference type="SMART" id="SM00589">
    <property type="entry name" value="PRY"/>
    <property type="match status" value="1"/>
</dbReference>
<feature type="coiled-coil region" evidence="8">
    <location>
        <begin position="180"/>
        <end position="207"/>
    </location>
</feature>
<dbReference type="InterPro" id="IPR017907">
    <property type="entry name" value="Znf_RING_CS"/>
</dbReference>
<dbReference type="GO" id="GO:0008270">
    <property type="term" value="F:zinc ion binding"/>
    <property type="evidence" value="ECO:0007669"/>
    <property type="project" value="UniProtKB-KW"/>
</dbReference>
<dbReference type="PANTHER" id="PTHR25465:SF41">
    <property type="entry name" value="E3 UBIQUITIN-PROTEIN LIGASE RNF135"/>
    <property type="match status" value="1"/>
</dbReference>
<evidence type="ECO:0000256" key="7">
    <source>
        <dbReference type="PROSITE-ProRule" id="PRU00024"/>
    </source>
</evidence>
<dbReference type="InterPro" id="IPR000315">
    <property type="entry name" value="Znf_B-box"/>
</dbReference>
<evidence type="ECO:0000256" key="2">
    <source>
        <dbReference type="ARBA" id="ARBA00022723"/>
    </source>
</evidence>
<proteinExistence type="predicted"/>
<comment type="caution">
    <text evidence="12">The sequence shown here is derived from an EMBL/GenBank/DDBJ whole genome shotgun (WGS) entry which is preliminary data.</text>
</comment>
<dbReference type="InterPro" id="IPR001841">
    <property type="entry name" value="Znf_RING"/>
</dbReference>
<dbReference type="EMBL" id="WNYA01008366">
    <property type="protein sequence ID" value="KAG8541133.1"/>
    <property type="molecule type" value="Genomic_DNA"/>
</dbReference>
<feature type="domain" description="B box-type" evidence="10">
    <location>
        <begin position="117"/>
        <end position="158"/>
    </location>
</feature>
<keyword evidence="1" id="KW-0399">Innate immunity</keyword>
<dbReference type="Gene3D" id="3.30.160.60">
    <property type="entry name" value="Classic Zinc Finger"/>
    <property type="match status" value="1"/>
</dbReference>
<keyword evidence="2" id="KW-0479">Metal-binding</keyword>
<dbReference type="SMART" id="SM00184">
    <property type="entry name" value="RING"/>
    <property type="match status" value="1"/>
</dbReference>
<evidence type="ECO:0000313" key="13">
    <source>
        <dbReference type="Proteomes" id="UP000824782"/>
    </source>
</evidence>
<dbReference type="SMART" id="SM00336">
    <property type="entry name" value="BBOX"/>
    <property type="match status" value="1"/>
</dbReference>
<evidence type="ECO:0000313" key="12">
    <source>
        <dbReference type="EMBL" id="KAG8541133.1"/>
    </source>
</evidence>
<dbReference type="PRINTS" id="PR01407">
    <property type="entry name" value="BUTYPHLNCDUF"/>
</dbReference>
<dbReference type="PROSITE" id="PS50089">
    <property type="entry name" value="ZF_RING_2"/>
    <property type="match status" value="1"/>
</dbReference>
<dbReference type="PROSITE" id="PS00518">
    <property type="entry name" value="ZF_RING_1"/>
    <property type="match status" value="1"/>
</dbReference>
<dbReference type="PROSITE" id="PS50188">
    <property type="entry name" value="B302_SPRY"/>
    <property type="match status" value="1"/>
</dbReference>
<protein>
    <submittedName>
        <fullName evidence="12">Uncharacterized protein</fullName>
    </submittedName>
</protein>
<dbReference type="InterPro" id="IPR051051">
    <property type="entry name" value="E3_ubiq-ligase_TRIM/RNF"/>
</dbReference>